<sequence>MTDNAIPQAEIRSELERILASPLFLQSERLARFLRFTIEQTLQGEHASLKEAVIGTQVYDRRPTYNPSQDSIVRTEARRLRTKLKEYYEGEGRDNPVYIYFRPGSYVPVFRMRHSLEGNSTPRHEGISIAVIPFEPLSASSLASALALGISDELVHALMRTEGCRVVAASSIGQLVAQAADIPTLAQRLGAQVIFDGTVQQVDSRIRIHARLVDAEGARLWSQRFEVSAESPDLFEIQERVVSALMTRTGPRLSAVRAGAGLPPPEQMRFYPDLLAAEELLEEGTLTDLPRALQAFRRLAVLTPDYPRVHAGLAQNLVWLVQRGAVDSPQLVQEAQQAAEQAIRLDQDFADAHSALGCALTLQWRWNEAETAFRAALDLGRTHVVVRQYAAFLTLRGRFDEAWDCYLDCEKLDSFSHRFKASIAHFFFLSRRYQEGLDYFASVDRGGSLHRLHDALRYGTLPAETYACQALSLVQLGHREEALAMARALQQRFAYHALMQTVVAEIFALAGESAAAHTLRARIIASPGHPLPISGFRLASLALALGDQDEALNLLETAAKNREAELPLIGIDPRFDSLRPHERFRTLVTDIDG</sequence>
<accession>A0A4Q1SE60</accession>
<dbReference type="Gene3D" id="3.40.50.10070">
    <property type="entry name" value="TolB, N-terminal domain"/>
    <property type="match status" value="1"/>
</dbReference>
<gene>
    <name evidence="1" type="ORF">ESZ00_11430</name>
</gene>
<evidence type="ECO:0000313" key="2">
    <source>
        <dbReference type="Proteomes" id="UP000290253"/>
    </source>
</evidence>
<proteinExistence type="predicted"/>
<dbReference type="InterPro" id="IPR011990">
    <property type="entry name" value="TPR-like_helical_dom_sf"/>
</dbReference>
<organism evidence="1 2">
    <name type="scientific">Silvibacterium dinghuense</name>
    <dbReference type="NCBI Taxonomy" id="1560006"/>
    <lineage>
        <taxon>Bacteria</taxon>
        <taxon>Pseudomonadati</taxon>
        <taxon>Acidobacteriota</taxon>
        <taxon>Terriglobia</taxon>
        <taxon>Terriglobales</taxon>
        <taxon>Acidobacteriaceae</taxon>
        <taxon>Silvibacterium</taxon>
    </lineage>
</organism>
<dbReference type="OrthoDB" id="100177at2"/>
<dbReference type="EMBL" id="SDMK01000002">
    <property type="protein sequence ID" value="RXS95208.1"/>
    <property type="molecule type" value="Genomic_DNA"/>
</dbReference>
<dbReference type="Gene3D" id="1.25.40.10">
    <property type="entry name" value="Tetratricopeptide repeat domain"/>
    <property type="match status" value="1"/>
</dbReference>
<dbReference type="Proteomes" id="UP000290253">
    <property type="component" value="Unassembled WGS sequence"/>
</dbReference>
<name>A0A4Q1SE60_9BACT</name>
<keyword evidence="2" id="KW-1185">Reference proteome</keyword>
<dbReference type="AlphaFoldDB" id="A0A4Q1SE60"/>
<dbReference type="RefSeq" id="WP_129208386.1">
    <property type="nucleotide sequence ID" value="NZ_BMGU01000003.1"/>
</dbReference>
<comment type="caution">
    <text evidence="1">The sequence shown here is derived from an EMBL/GenBank/DDBJ whole genome shotgun (WGS) entry which is preliminary data.</text>
</comment>
<reference evidence="1 2" key="1">
    <citation type="journal article" date="2016" name="Int. J. Syst. Evol. Microbiol.">
        <title>Acidipila dinghuensis sp. nov., an acidobacterium isolated from forest soil.</title>
        <authorList>
            <person name="Jiang Y.W."/>
            <person name="Wang J."/>
            <person name="Chen M.H."/>
            <person name="Lv Y.Y."/>
            <person name="Qiu L.H."/>
        </authorList>
    </citation>
    <scope>NUCLEOTIDE SEQUENCE [LARGE SCALE GENOMIC DNA]</scope>
    <source>
        <strain evidence="1 2">DHOF10</strain>
    </source>
</reference>
<dbReference type="SUPFAM" id="SSF48452">
    <property type="entry name" value="TPR-like"/>
    <property type="match status" value="1"/>
</dbReference>
<evidence type="ECO:0000313" key="1">
    <source>
        <dbReference type="EMBL" id="RXS95208.1"/>
    </source>
</evidence>
<protein>
    <submittedName>
        <fullName evidence="1">Uncharacterized protein</fullName>
    </submittedName>
</protein>